<protein>
    <submittedName>
        <fullName evidence="1">Uncharacterized protein</fullName>
    </submittedName>
</protein>
<organism evidence="1 2">
    <name type="scientific">Durusdinium trenchii</name>
    <dbReference type="NCBI Taxonomy" id="1381693"/>
    <lineage>
        <taxon>Eukaryota</taxon>
        <taxon>Sar</taxon>
        <taxon>Alveolata</taxon>
        <taxon>Dinophyceae</taxon>
        <taxon>Suessiales</taxon>
        <taxon>Symbiodiniaceae</taxon>
        <taxon>Durusdinium</taxon>
    </lineage>
</organism>
<feature type="non-terminal residue" evidence="1">
    <location>
        <position position="1"/>
    </location>
</feature>
<proteinExistence type="predicted"/>
<accession>A0ABP0J9J9</accession>
<gene>
    <name evidence="1" type="ORF">SCF082_LOCUS10901</name>
</gene>
<dbReference type="EMBL" id="CAXAMM010006435">
    <property type="protein sequence ID" value="CAK9011001.1"/>
    <property type="molecule type" value="Genomic_DNA"/>
</dbReference>
<feature type="non-terminal residue" evidence="1">
    <location>
        <position position="61"/>
    </location>
</feature>
<evidence type="ECO:0000313" key="1">
    <source>
        <dbReference type="EMBL" id="CAK9011001.1"/>
    </source>
</evidence>
<dbReference type="Proteomes" id="UP001642464">
    <property type="component" value="Unassembled WGS sequence"/>
</dbReference>
<comment type="caution">
    <text evidence="1">The sequence shown here is derived from an EMBL/GenBank/DDBJ whole genome shotgun (WGS) entry which is preliminary data.</text>
</comment>
<evidence type="ECO:0000313" key="2">
    <source>
        <dbReference type="Proteomes" id="UP001642464"/>
    </source>
</evidence>
<reference evidence="1 2" key="1">
    <citation type="submission" date="2024-02" db="EMBL/GenBank/DDBJ databases">
        <authorList>
            <person name="Chen Y."/>
            <person name="Shah S."/>
            <person name="Dougan E. K."/>
            <person name="Thang M."/>
            <person name="Chan C."/>
        </authorList>
    </citation>
    <scope>NUCLEOTIDE SEQUENCE [LARGE SCALE GENOMIC DNA]</scope>
</reference>
<name>A0ABP0J9J9_9DINO</name>
<sequence>ALVASFYASHPFRKILVIGDDQGLEGSIEISTTRGPTVVEGFRKTEPWESAFCELAQRVTT</sequence>
<keyword evidence="2" id="KW-1185">Reference proteome</keyword>